<protein>
    <submittedName>
        <fullName evidence="3">Cache domain-containing protein</fullName>
    </submittedName>
</protein>
<feature type="domain" description="Double Cache" evidence="2">
    <location>
        <begin position="222"/>
        <end position="298"/>
    </location>
</feature>
<keyword evidence="4" id="KW-1185">Reference proteome</keyword>
<name>A0ABU3ZJ84_9GAMM</name>
<dbReference type="PROSITE" id="PS51257">
    <property type="entry name" value="PROKAR_LIPOPROTEIN"/>
    <property type="match status" value="1"/>
</dbReference>
<organism evidence="3 4">
    <name type="scientific">Photobacterium rosenbergii</name>
    <dbReference type="NCBI Taxonomy" id="294936"/>
    <lineage>
        <taxon>Bacteria</taxon>
        <taxon>Pseudomonadati</taxon>
        <taxon>Pseudomonadota</taxon>
        <taxon>Gammaproteobacteria</taxon>
        <taxon>Vibrionales</taxon>
        <taxon>Vibrionaceae</taxon>
        <taxon>Photobacterium</taxon>
    </lineage>
</organism>
<keyword evidence="1" id="KW-0732">Signal</keyword>
<evidence type="ECO:0000259" key="2">
    <source>
        <dbReference type="Pfam" id="PF08269"/>
    </source>
</evidence>
<comment type="caution">
    <text evidence="3">The sequence shown here is derived from an EMBL/GenBank/DDBJ whole genome shotgun (WGS) entry which is preliminary data.</text>
</comment>
<feature type="chain" id="PRO_5046196637" evidence="1">
    <location>
        <begin position="43"/>
        <end position="310"/>
    </location>
</feature>
<feature type="signal peptide" evidence="1">
    <location>
        <begin position="1"/>
        <end position="42"/>
    </location>
</feature>
<gene>
    <name evidence="3" type="ORF">R2X38_13840</name>
</gene>
<dbReference type="EMBL" id="JAWJZI010000005">
    <property type="protein sequence ID" value="MDV5170080.1"/>
    <property type="molecule type" value="Genomic_DNA"/>
</dbReference>
<sequence length="310" mass="33514">MKKLMGIRVFKSSLGIGFGAASGIALGVAVALSCLASPTVLASDTNQPNITTTDNPPIITPAAQRAMVLLDKAVEHIQQDGAEAVGDFAKQAQFTDNELYVYALDMDGVFLASGGSSAVLVGDNVKSTADMYGKLFFQDMIAQARVTGGGVVEYHWTNPVDSSGEPKRTFFKRVGDVIVAVGYHPQRAVAYQAKGFLDEATKALITDEQQALGAFNRHDSQFVKNDLYVFVLDKRTGEFLAHGATPHLVGKVFSIQGKPMIGEMLKLAEETGQGEISYPWLNPTSGKVENKHTFYRILDNKLVGVGFYQR</sequence>
<reference evidence="3 4" key="1">
    <citation type="submission" date="2023-10" db="EMBL/GenBank/DDBJ databases">
        <title>Marine bacteria isolated from horseshoe crab.</title>
        <authorList>
            <person name="Cheng T.H."/>
        </authorList>
    </citation>
    <scope>NUCLEOTIDE SEQUENCE [LARGE SCALE GENOMIC DNA]</scope>
    <source>
        <strain evidence="3 4">HSC6</strain>
    </source>
</reference>
<dbReference type="InterPro" id="IPR004010">
    <property type="entry name" value="Double_Cache_2"/>
</dbReference>
<dbReference type="Pfam" id="PF08269">
    <property type="entry name" value="dCache_2"/>
    <property type="match status" value="2"/>
</dbReference>
<dbReference type="Gene3D" id="3.30.450.20">
    <property type="entry name" value="PAS domain"/>
    <property type="match status" value="2"/>
</dbReference>
<proteinExistence type="predicted"/>
<accession>A0ABU3ZJ84</accession>
<dbReference type="Proteomes" id="UP001186452">
    <property type="component" value="Unassembled WGS sequence"/>
</dbReference>
<evidence type="ECO:0000313" key="4">
    <source>
        <dbReference type="Proteomes" id="UP001186452"/>
    </source>
</evidence>
<evidence type="ECO:0000313" key="3">
    <source>
        <dbReference type="EMBL" id="MDV5170080.1"/>
    </source>
</evidence>
<feature type="domain" description="Double Cache" evidence="2">
    <location>
        <begin position="85"/>
        <end position="184"/>
    </location>
</feature>
<evidence type="ECO:0000256" key="1">
    <source>
        <dbReference type="SAM" id="SignalP"/>
    </source>
</evidence>